<evidence type="ECO:0000313" key="5">
    <source>
        <dbReference type="Proteomes" id="UP000535491"/>
    </source>
</evidence>
<evidence type="ECO:0000256" key="3">
    <source>
        <dbReference type="ARBA" id="ARBA00022629"/>
    </source>
</evidence>
<dbReference type="Pfam" id="PF00480">
    <property type="entry name" value="ROK"/>
    <property type="match status" value="1"/>
</dbReference>
<name>A0A7W1WQ26_9BACL</name>
<dbReference type="GO" id="GO:0042732">
    <property type="term" value="P:D-xylose metabolic process"/>
    <property type="evidence" value="ECO:0007669"/>
    <property type="project" value="UniProtKB-KW"/>
</dbReference>
<comment type="similarity">
    <text evidence="2">Belongs to the ROK (NagC/XylR) family.</text>
</comment>
<dbReference type="Gene3D" id="1.10.10.10">
    <property type="entry name" value="Winged helix-like DNA-binding domain superfamily/Winged helix DNA-binding domain"/>
    <property type="match status" value="1"/>
</dbReference>
<dbReference type="InterPro" id="IPR049874">
    <property type="entry name" value="ROK_cs"/>
</dbReference>
<organism evidence="4 5">
    <name type="scientific">Paenactinomyces guangxiensis</name>
    <dbReference type="NCBI Taxonomy" id="1490290"/>
    <lineage>
        <taxon>Bacteria</taxon>
        <taxon>Bacillati</taxon>
        <taxon>Bacillota</taxon>
        <taxon>Bacilli</taxon>
        <taxon>Bacillales</taxon>
        <taxon>Thermoactinomycetaceae</taxon>
        <taxon>Paenactinomyces</taxon>
    </lineage>
</organism>
<dbReference type="CDD" id="cd24076">
    <property type="entry name" value="ASKHA_ATPase_ROK_BsXylR-like"/>
    <property type="match status" value="1"/>
</dbReference>
<keyword evidence="3" id="KW-0859">Xylose metabolism</keyword>
<protein>
    <submittedName>
        <fullName evidence="4">ROK family transcriptional regulator</fullName>
    </submittedName>
</protein>
<sequence length="392" mass="42473">MRITGDQHLIKKINKSIVFETIRQKHPVSRAQISELTNLNKGTVSSLVKELIDDNLVYEIGPGQSSGGRRPVMLLFNHVAGYSIGVDLGVNYILTVLTDLEGNLVREKTTALHDLSFEAIISTLFQSIRTMISQAPDSPRGIVGIGIGVPGIVDETGTILFAPNLGWKNVNLAEMIRDEFHLPVTIHNEANAGAMGEHIFGAGKGVENLVYISVGIGIGTGIIINNALYGGTAGFSGEMGHFVIESHGKKCRCGNRGCWELYASERAFLDQAKSLSAAEAEDGDIDLFIQAANEGNGDVIRLFNQVGEYLGIGLTNIVNTFNPELIIIGNRFAKAEKWISNPIHRVIESRSLPYHRAQLRIAFSSLGTYSTALGASSFAIANFFSDMKISVE</sequence>
<proteinExistence type="inferred from homology"/>
<dbReference type="PANTHER" id="PTHR18964:SF149">
    <property type="entry name" value="BIFUNCTIONAL UDP-N-ACETYLGLUCOSAMINE 2-EPIMERASE_N-ACETYLMANNOSAMINE KINASE"/>
    <property type="match status" value="1"/>
</dbReference>
<dbReference type="InterPro" id="IPR043129">
    <property type="entry name" value="ATPase_NBD"/>
</dbReference>
<comment type="caution">
    <text evidence="4">The sequence shown here is derived from an EMBL/GenBank/DDBJ whole genome shotgun (WGS) entry which is preliminary data.</text>
</comment>
<comment type="function">
    <text evidence="1">Transcriptional repressor of xylose-utilizing enzymes.</text>
</comment>
<dbReference type="InterPro" id="IPR036390">
    <property type="entry name" value="WH_DNA-bd_sf"/>
</dbReference>
<dbReference type="EMBL" id="JACEIQ010000004">
    <property type="protein sequence ID" value="MBA4493988.1"/>
    <property type="molecule type" value="Genomic_DNA"/>
</dbReference>
<gene>
    <name evidence="4" type="ORF">H1191_06685</name>
</gene>
<evidence type="ECO:0000313" key="4">
    <source>
        <dbReference type="EMBL" id="MBA4493988.1"/>
    </source>
</evidence>
<reference evidence="4 5" key="1">
    <citation type="submission" date="2020-07" db="EMBL/GenBank/DDBJ databases">
        <authorList>
            <person name="Feng H."/>
        </authorList>
    </citation>
    <scope>NUCLEOTIDE SEQUENCE [LARGE SCALE GENOMIC DNA]</scope>
    <source>
        <strain evidence="5">s-10</strain>
    </source>
</reference>
<dbReference type="PANTHER" id="PTHR18964">
    <property type="entry name" value="ROK (REPRESSOR, ORF, KINASE) FAMILY"/>
    <property type="match status" value="1"/>
</dbReference>
<dbReference type="InterPro" id="IPR000600">
    <property type="entry name" value="ROK"/>
</dbReference>
<dbReference type="PROSITE" id="PS01125">
    <property type="entry name" value="ROK"/>
    <property type="match status" value="1"/>
</dbReference>
<keyword evidence="3" id="KW-0119">Carbohydrate metabolism</keyword>
<evidence type="ECO:0000256" key="1">
    <source>
        <dbReference type="ARBA" id="ARBA00002486"/>
    </source>
</evidence>
<dbReference type="SUPFAM" id="SSF46785">
    <property type="entry name" value="Winged helix' DNA-binding domain"/>
    <property type="match status" value="1"/>
</dbReference>
<dbReference type="Proteomes" id="UP000535491">
    <property type="component" value="Unassembled WGS sequence"/>
</dbReference>
<dbReference type="SUPFAM" id="SSF53067">
    <property type="entry name" value="Actin-like ATPase domain"/>
    <property type="match status" value="1"/>
</dbReference>
<dbReference type="RefSeq" id="WP_181751220.1">
    <property type="nucleotide sequence ID" value="NZ_JACEIQ010000004.1"/>
</dbReference>
<dbReference type="Gene3D" id="3.30.420.40">
    <property type="match status" value="2"/>
</dbReference>
<dbReference type="InterPro" id="IPR036388">
    <property type="entry name" value="WH-like_DNA-bd_sf"/>
</dbReference>
<accession>A0A7W1WQ26</accession>
<keyword evidence="5" id="KW-1185">Reference proteome</keyword>
<evidence type="ECO:0000256" key="2">
    <source>
        <dbReference type="ARBA" id="ARBA00006479"/>
    </source>
</evidence>
<dbReference type="AlphaFoldDB" id="A0A7W1WQ26"/>